<gene>
    <name evidence="1" type="ORF">K1T71_005605</name>
</gene>
<protein>
    <submittedName>
        <fullName evidence="1">Uncharacterized protein</fullName>
    </submittedName>
</protein>
<dbReference type="EMBL" id="CM034395">
    <property type="protein sequence ID" value="KAJ0178830.1"/>
    <property type="molecule type" value="Genomic_DNA"/>
</dbReference>
<dbReference type="Proteomes" id="UP000824533">
    <property type="component" value="Linkage Group LG09"/>
</dbReference>
<reference evidence="1 2" key="1">
    <citation type="journal article" date="2021" name="Front. Genet.">
        <title>Chromosome-Level Genome Assembly Reveals Significant Gene Expansion in the Toll and IMD Signaling Pathways of Dendrolimus kikuchii.</title>
        <authorList>
            <person name="Zhou J."/>
            <person name="Wu P."/>
            <person name="Xiong Z."/>
            <person name="Liu N."/>
            <person name="Zhao N."/>
            <person name="Ji M."/>
            <person name="Qiu Y."/>
            <person name="Yang B."/>
        </authorList>
    </citation>
    <scope>NUCLEOTIDE SEQUENCE [LARGE SCALE GENOMIC DNA]</scope>
    <source>
        <strain evidence="1">Ann1</strain>
    </source>
</reference>
<proteinExistence type="predicted"/>
<keyword evidence="2" id="KW-1185">Reference proteome</keyword>
<organism evidence="1 2">
    <name type="scientific">Dendrolimus kikuchii</name>
    <dbReference type="NCBI Taxonomy" id="765133"/>
    <lineage>
        <taxon>Eukaryota</taxon>
        <taxon>Metazoa</taxon>
        <taxon>Ecdysozoa</taxon>
        <taxon>Arthropoda</taxon>
        <taxon>Hexapoda</taxon>
        <taxon>Insecta</taxon>
        <taxon>Pterygota</taxon>
        <taxon>Neoptera</taxon>
        <taxon>Endopterygota</taxon>
        <taxon>Lepidoptera</taxon>
        <taxon>Glossata</taxon>
        <taxon>Ditrysia</taxon>
        <taxon>Bombycoidea</taxon>
        <taxon>Lasiocampidae</taxon>
        <taxon>Dendrolimus</taxon>
    </lineage>
</organism>
<evidence type="ECO:0000313" key="1">
    <source>
        <dbReference type="EMBL" id="KAJ0178830.1"/>
    </source>
</evidence>
<comment type="caution">
    <text evidence="1">The sequence shown here is derived from an EMBL/GenBank/DDBJ whole genome shotgun (WGS) entry which is preliminary data.</text>
</comment>
<name>A0ACC1D4P0_9NEOP</name>
<accession>A0ACC1D4P0</accession>
<sequence>MNQLAQEVQRSSALQQKLKDMESLNQLKDEELLKMSHINICEFGSWISENEDDIDLCNYKQIENLVQKAHDLHEGQLKGGLQYFHNKFKLLFDKLTSITIKAIDDRNKWSLQEENYKAEIQNLQAQIEEEDFSDKSPGLLTNLNLSSVLKKCRYLEESYKYIRTLNENMKNDDMENKKEALMVAAEYESQIQRHILAVTNLTGMLRSSIPITYFWKQNEELNEIASKYRKCLENDISKQAQSFQLNKYWEINKGQIISAFESILSQNGNISSEEIKKTIEDIVRSSFQKKFEELSSQLTIQNNNIKILEEKNKLIQDNQSRLIDDSLSSLTNKEIELMKEQLKKLADDNKIYKEQCQHVNGQLENVLLQLQNAQRKQLNYDMEINMLKHQILDLQSTSDSKAIIARLSGEVLVAHLQASESHQKLENLNLALNKEKERRIETEDMLESRQKIFDVYAFRYDKKFRYMYEVMQILRKQYQGSIPLLSIENYLTSIEDLNRNTYAVDEKLVEVENLRFSLMAKHSTFDQILEVTKKKCFLNENTCSHQLKCKMMETMHSREMDFFKNKLEIMENTRKALIKQCNQLERSIVLLNQAFDKSNSPKTTNSLKTDANGLLIKLEDIQSDDEQLSRKSATITLPKPQILKPSGDNQKIDETAVSKEDVATETLIESPIKTQPNVKIVKFSNVQIQTVSFDKHIKHQFIQTDFGDEVAQLKLSLNRIQNEHEIISKELEEAVILLEQKTKEVRILDAEKSSLQNKVKSLKTTFGQKNDLIEKLEGTIEGIKDELLNLRSKNVAEKCNRDNFNENNKSLLSTLKQLEADKNTIAHEYKELLNNERNEYSKSLKDLNIKIMELQTKLDRKGSDDNASNSEAFKDHISKYTIKIAELEDKCFRLQSDLDECKSESKMYQGEADRWKDLAMERLTKMEQLNSQLEERHCHEVESYKAENQHWLTQLGETQREHMELRSRLTEQKAAYVKQLAEKDTQIEQLRTIIHNLKAQIMNMQTMLSANDPSFDLSAIVELDEESDALSPQGSDRLELKFDSNHDLYDSQDDFLRLPGSSTTIWQEPIIERLRRDKQLTGKQNAILRRQIKALAARERRARLDAQNLKNQLFRISTTGNKVATAETTALHNKITTLQAQLMNIRRDSQSSVALWDKWKRAQQATDRWQARYEDKCQEIKKLESSLNLAKSSITRLEREKRVLMSRITEIKCESQLTLEKQEAESSEKKQRVTKECNYDDSPVSSQALIERVKSQQRRIVALEAAEKGNEHLVSEYEKSLAEITSLKGQVLKLESTVLESQIRSPLKTNKDTQPELDYWKSYCEMLKEENVQLTLKLNSLETTPATTHQQRINDLEQTVLTLRGLVSKLQAEQKSFGGHKRSDSRPSSGRAAADKNVSQLESHRIEIANLKRSLQDKDLLLERSKEMLKIAAEREDELLRENALLRRRIDMLSETSGGFLSA</sequence>
<evidence type="ECO:0000313" key="2">
    <source>
        <dbReference type="Proteomes" id="UP000824533"/>
    </source>
</evidence>